<dbReference type="Gene3D" id="3.20.20.140">
    <property type="entry name" value="Metal-dependent hydrolases"/>
    <property type="match status" value="2"/>
</dbReference>
<dbReference type="InterPro" id="IPR008257">
    <property type="entry name" value="Pept_M19"/>
</dbReference>
<reference evidence="4" key="1">
    <citation type="submission" date="2013-03" db="EMBL/GenBank/DDBJ databases">
        <title>The Genome Sequence of Anopheles epiroticus epiroticus2.</title>
        <authorList>
            <consortium name="The Broad Institute Genomics Platform"/>
            <person name="Neafsey D.E."/>
            <person name="Howell P."/>
            <person name="Walker B."/>
            <person name="Young S.K."/>
            <person name="Zeng Q."/>
            <person name="Gargeya S."/>
            <person name="Fitzgerald M."/>
            <person name="Haas B."/>
            <person name="Abouelleil A."/>
            <person name="Allen A.W."/>
            <person name="Alvarado L."/>
            <person name="Arachchi H.M."/>
            <person name="Berlin A.M."/>
            <person name="Chapman S.B."/>
            <person name="Gainer-Dewar J."/>
            <person name="Goldberg J."/>
            <person name="Griggs A."/>
            <person name="Gujja S."/>
            <person name="Hansen M."/>
            <person name="Howarth C."/>
            <person name="Imamovic A."/>
            <person name="Ireland A."/>
            <person name="Larimer J."/>
            <person name="McCowan C."/>
            <person name="Murphy C."/>
            <person name="Pearson M."/>
            <person name="Poon T.W."/>
            <person name="Priest M."/>
            <person name="Roberts A."/>
            <person name="Saif S."/>
            <person name="Shea T."/>
            <person name="Sisk P."/>
            <person name="Sykes S."/>
            <person name="Wortman J."/>
            <person name="Nusbaum C."/>
            <person name="Birren B."/>
        </authorList>
    </citation>
    <scope>NUCLEOTIDE SEQUENCE [LARGE SCALE GENOMIC DNA]</scope>
    <source>
        <strain evidence="4">Epiroticus2</strain>
    </source>
</reference>
<reference evidence="3" key="2">
    <citation type="submission" date="2020-05" db="UniProtKB">
        <authorList>
            <consortium name="EnsemblMetazoa"/>
        </authorList>
    </citation>
    <scope>IDENTIFICATION</scope>
    <source>
        <strain evidence="3">Epiroticus2</strain>
    </source>
</reference>
<dbReference type="GO" id="GO:0046872">
    <property type="term" value="F:metal ion binding"/>
    <property type="evidence" value="ECO:0007669"/>
    <property type="project" value="UniProtKB-UniRule"/>
</dbReference>
<dbReference type="PANTHER" id="PTHR10443">
    <property type="entry name" value="MICROSOMAL DIPEPTIDASE"/>
    <property type="match status" value="1"/>
</dbReference>
<evidence type="ECO:0000313" key="3">
    <source>
        <dbReference type="EnsemblMetazoa" id="AEPI008527-PA"/>
    </source>
</evidence>
<dbReference type="InterPro" id="IPR032466">
    <property type="entry name" value="Metal_Hydrolase"/>
</dbReference>
<feature type="transmembrane region" description="Helical" evidence="2">
    <location>
        <begin position="79"/>
        <end position="100"/>
    </location>
</feature>
<keyword evidence="1" id="KW-0479">Metal-binding</keyword>
<keyword evidence="1" id="KW-0862">Zinc</keyword>
<accession>A0A182PNK0</accession>
<name>A0A182PNK0_9DIPT</name>
<dbReference type="SUPFAM" id="SSF51556">
    <property type="entry name" value="Metallo-dependent hydrolases"/>
    <property type="match status" value="1"/>
</dbReference>
<keyword evidence="1" id="KW-0325">Glycoprotein</keyword>
<keyword evidence="1" id="KW-0449">Lipoprotein</keyword>
<comment type="subcellular location">
    <subcellularLocation>
        <location evidence="1">Membrane</location>
        <topology evidence="1">Lipid-anchor</topology>
        <topology evidence="1">GPI-anchor</topology>
    </subcellularLocation>
</comment>
<dbReference type="PANTHER" id="PTHR10443:SF21">
    <property type="entry name" value="DIPEPTIDASE"/>
    <property type="match status" value="1"/>
</dbReference>
<keyword evidence="1" id="KW-0378">Hydrolase</keyword>
<keyword evidence="1" id="KW-1015">Disulfide bond</keyword>
<dbReference type="STRING" id="199890.A0A182PNK0"/>
<keyword evidence="2" id="KW-0812">Transmembrane</keyword>
<comment type="cofactor">
    <cofactor evidence="1">
        <name>Zn(2+)</name>
        <dbReference type="ChEBI" id="CHEBI:29105"/>
    </cofactor>
</comment>
<protein>
    <recommendedName>
        <fullName evidence="1">Dipeptidase</fullName>
        <ecNumber evidence="1">3.4.13.19</ecNumber>
    </recommendedName>
</protein>
<evidence type="ECO:0000313" key="4">
    <source>
        <dbReference type="Proteomes" id="UP000075885"/>
    </source>
</evidence>
<dbReference type="AlphaFoldDB" id="A0A182PNK0"/>
<evidence type="ECO:0000256" key="1">
    <source>
        <dbReference type="RuleBase" id="RU341113"/>
    </source>
</evidence>
<keyword evidence="1" id="KW-0645">Protease</keyword>
<sequence length="409" mass="44331">MNPTPIPNHDFMELHPVHQHPAGCKQHCFVFTEIADIELPPEITKYPEKIKNGSIHSYTKESISPPPPKLAKDRRSRKIIALVSGLLICVALAAGIPLGLQLRSSSLLEARLAFIRRLLVESPLVEGYWAPPMGANFSKSFAEVKSGMVGALLWPIAVPCAAQYLDAVQLTLEGLDDARRLVGKNRDMAVVENADEMEQAHTEGKLAILFGLEGGHTLGSSLAVLRSMYSLGARFVSLTGEMNRLGMLVEISRLSEPAMMVALNVAKAPLLLSNALPSSMACNGTTAAVPDHILSALSQNGGVLMLNVERCGDKPMSLKDAITAINYIRAIAGVDHVGLSGSPKNYPLLLAELARDRLWGSIAIKKLVGGNIVRVLREVETNKNRLPLSEDWIPLEAIEGNAYCRYPET</sequence>
<keyword evidence="2" id="KW-0472">Membrane</keyword>
<comment type="subunit">
    <text evidence="1">Homodimer; disulfide-linked.</text>
</comment>
<comment type="catalytic activity">
    <reaction evidence="1">
        <text>an L-aminoacyl-L-amino acid + H2O = 2 an L-alpha-amino acid</text>
        <dbReference type="Rhea" id="RHEA:48940"/>
        <dbReference type="ChEBI" id="CHEBI:15377"/>
        <dbReference type="ChEBI" id="CHEBI:59869"/>
        <dbReference type="ChEBI" id="CHEBI:77460"/>
        <dbReference type="EC" id="3.4.13.19"/>
    </reaction>
</comment>
<dbReference type="VEuPathDB" id="VectorBase:AEPI008527"/>
<dbReference type="GO" id="GO:0098552">
    <property type="term" value="C:side of membrane"/>
    <property type="evidence" value="ECO:0007669"/>
    <property type="project" value="UniProtKB-KW"/>
</dbReference>
<evidence type="ECO:0000256" key="2">
    <source>
        <dbReference type="SAM" id="Phobius"/>
    </source>
</evidence>
<dbReference type="PROSITE" id="PS51365">
    <property type="entry name" value="RENAL_DIPEPTIDASE_2"/>
    <property type="match status" value="1"/>
</dbReference>
<keyword evidence="1" id="KW-0224">Dipeptidase</keyword>
<dbReference type="Pfam" id="PF01244">
    <property type="entry name" value="Peptidase_M19"/>
    <property type="match status" value="2"/>
</dbReference>
<dbReference type="Proteomes" id="UP000075885">
    <property type="component" value="Unassembled WGS sequence"/>
</dbReference>
<dbReference type="EC" id="3.4.13.19" evidence="1"/>
<dbReference type="GO" id="GO:0006508">
    <property type="term" value="P:proteolysis"/>
    <property type="evidence" value="ECO:0007669"/>
    <property type="project" value="UniProtKB-KW"/>
</dbReference>
<keyword evidence="2" id="KW-1133">Transmembrane helix</keyword>
<organism evidence="3 4">
    <name type="scientific">Anopheles epiroticus</name>
    <dbReference type="NCBI Taxonomy" id="199890"/>
    <lineage>
        <taxon>Eukaryota</taxon>
        <taxon>Metazoa</taxon>
        <taxon>Ecdysozoa</taxon>
        <taxon>Arthropoda</taxon>
        <taxon>Hexapoda</taxon>
        <taxon>Insecta</taxon>
        <taxon>Pterygota</taxon>
        <taxon>Neoptera</taxon>
        <taxon>Endopterygota</taxon>
        <taxon>Diptera</taxon>
        <taxon>Nematocera</taxon>
        <taxon>Culicoidea</taxon>
        <taxon>Culicidae</taxon>
        <taxon>Anophelinae</taxon>
        <taxon>Anopheles</taxon>
    </lineage>
</organism>
<comment type="similarity">
    <text evidence="1">Belongs to the metallo-dependent hydrolases superfamily. Peptidase M19 family.</text>
</comment>
<dbReference type="EnsemblMetazoa" id="AEPI008527-RA">
    <property type="protein sequence ID" value="AEPI008527-PA"/>
    <property type="gene ID" value="AEPI008527"/>
</dbReference>
<dbReference type="GO" id="GO:0070573">
    <property type="term" value="F:metallodipeptidase activity"/>
    <property type="evidence" value="ECO:0007669"/>
    <property type="project" value="InterPro"/>
</dbReference>
<keyword evidence="4" id="KW-1185">Reference proteome</keyword>
<keyword evidence="1" id="KW-0482">Metalloprotease</keyword>
<keyword evidence="1" id="KW-0336">GPI-anchor</keyword>
<proteinExistence type="inferred from homology"/>